<reference evidence="3 4" key="1">
    <citation type="journal article" date="2018" name="Mol. Plant">
        <title>The genome of Artemisia annua provides insight into the evolution of Asteraceae family and artemisinin biosynthesis.</title>
        <authorList>
            <person name="Shen Q."/>
            <person name="Zhang L."/>
            <person name="Liao Z."/>
            <person name="Wang S."/>
            <person name="Yan T."/>
            <person name="Shi P."/>
            <person name="Liu M."/>
            <person name="Fu X."/>
            <person name="Pan Q."/>
            <person name="Wang Y."/>
            <person name="Lv Z."/>
            <person name="Lu X."/>
            <person name="Zhang F."/>
            <person name="Jiang W."/>
            <person name="Ma Y."/>
            <person name="Chen M."/>
            <person name="Hao X."/>
            <person name="Li L."/>
            <person name="Tang Y."/>
            <person name="Lv G."/>
            <person name="Zhou Y."/>
            <person name="Sun X."/>
            <person name="Brodelius P.E."/>
            <person name="Rose J.K.C."/>
            <person name="Tang K."/>
        </authorList>
    </citation>
    <scope>NUCLEOTIDE SEQUENCE [LARGE SCALE GENOMIC DNA]</scope>
    <source>
        <strain evidence="4">cv. Huhao1</strain>
        <tissue evidence="3">Leaf</tissue>
    </source>
</reference>
<dbReference type="PANTHER" id="PTHR47165">
    <property type="entry name" value="OS03G0429900 PROTEIN"/>
    <property type="match status" value="1"/>
</dbReference>
<name>A0A2U1MNF2_ARTAN</name>
<dbReference type="Pfam" id="PF08646">
    <property type="entry name" value="Rep_fac-A_C"/>
    <property type="match status" value="1"/>
</dbReference>
<sequence length="287" mass="32234">MSHRYKELFNLNPPLEIVRQPYADKEQEKLRNRFPLSVLLQKNPKTYEGVRFTCEGTLTSINASRDWYYPSCTTCSLKAEYNDGIFDCKVHGSLEYPSYRYNFKANLTDNTATTTITFFTPKANDIVGIDCNSLVASLANPDPRVIPEKIQYIVGKTHIFQFQYNTSSKQLQPEFIFSELLDKPDTPKEIADKPSGSGTIQDVLQQTQPPAAIDKIAQQTVYPHTAKKSNQGKQPIPEIPGDTPPTLENTLAKQSSKESPTDTSKSTSVKRALFQEKAGDGKKSKKE</sequence>
<organism evidence="3 4">
    <name type="scientific">Artemisia annua</name>
    <name type="common">Sweet wormwood</name>
    <dbReference type="NCBI Taxonomy" id="35608"/>
    <lineage>
        <taxon>Eukaryota</taxon>
        <taxon>Viridiplantae</taxon>
        <taxon>Streptophyta</taxon>
        <taxon>Embryophyta</taxon>
        <taxon>Tracheophyta</taxon>
        <taxon>Spermatophyta</taxon>
        <taxon>Magnoliopsida</taxon>
        <taxon>eudicotyledons</taxon>
        <taxon>Gunneridae</taxon>
        <taxon>Pentapetalae</taxon>
        <taxon>asterids</taxon>
        <taxon>campanulids</taxon>
        <taxon>Asterales</taxon>
        <taxon>Asteraceae</taxon>
        <taxon>Asteroideae</taxon>
        <taxon>Anthemideae</taxon>
        <taxon>Artemisiinae</taxon>
        <taxon>Artemisia</taxon>
    </lineage>
</organism>
<evidence type="ECO:0000313" key="3">
    <source>
        <dbReference type="EMBL" id="PWA62805.1"/>
    </source>
</evidence>
<feature type="domain" description="Replication factor A C-terminal" evidence="2">
    <location>
        <begin position="52"/>
        <end position="165"/>
    </location>
</feature>
<feature type="compositionally biased region" description="Polar residues" evidence="1">
    <location>
        <begin position="224"/>
        <end position="233"/>
    </location>
</feature>
<evidence type="ECO:0000259" key="2">
    <source>
        <dbReference type="Pfam" id="PF08646"/>
    </source>
</evidence>
<dbReference type="SUPFAM" id="SSF50249">
    <property type="entry name" value="Nucleic acid-binding proteins"/>
    <property type="match status" value="1"/>
</dbReference>
<dbReference type="Gene3D" id="2.40.50.140">
    <property type="entry name" value="Nucleic acid-binding proteins"/>
    <property type="match status" value="1"/>
</dbReference>
<evidence type="ECO:0000256" key="1">
    <source>
        <dbReference type="SAM" id="MobiDB-lite"/>
    </source>
</evidence>
<dbReference type="PANTHER" id="PTHR47165:SF4">
    <property type="entry name" value="OS03G0429900 PROTEIN"/>
    <property type="match status" value="1"/>
</dbReference>
<proteinExistence type="predicted"/>
<feature type="compositionally biased region" description="Basic and acidic residues" evidence="1">
    <location>
        <begin position="182"/>
        <end position="192"/>
    </location>
</feature>
<dbReference type="InterPro" id="IPR013955">
    <property type="entry name" value="Rep_factor-A_C"/>
</dbReference>
<comment type="caution">
    <text evidence="3">The sequence shown here is derived from an EMBL/GenBank/DDBJ whole genome shotgun (WGS) entry which is preliminary data.</text>
</comment>
<dbReference type="EMBL" id="PKPP01004779">
    <property type="protein sequence ID" value="PWA62805.1"/>
    <property type="molecule type" value="Genomic_DNA"/>
</dbReference>
<accession>A0A2U1MNF2</accession>
<dbReference type="AlphaFoldDB" id="A0A2U1MNF2"/>
<gene>
    <name evidence="3" type="ORF">CTI12_AA360290</name>
</gene>
<dbReference type="Proteomes" id="UP000245207">
    <property type="component" value="Unassembled WGS sequence"/>
</dbReference>
<feature type="compositionally biased region" description="Basic and acidic residues" evidence="1">
    <location>
        <begin position="273"/>
        <end position="287"/>
    </location>
</feature>
<keyword evidence="4" id="KW-1185">Reference proteome</keyword>
<dbReference type="InterPro" id="IPR012340">
    <property type="entry name" value="NA-bd_OB-fold"/>
</dbReference>
<dbReference type="OrthoDB" id="1751331at2759"/>
<protein>
    <submittedName>
        <fullName evidence="3">Nucleic acid-binding, OB-fold protein</fullName>
    </submittedName>
</protein>
<feature type="region of interest" description="Disordered" evidence="1">
    <location>
        <begin position="182"/>
        <end position="201"/>
    </location>
</feature>
<evidence type="ECO:0000313" key="4">
    <source>
        <dbReference type="Proteomes" id="UP000245207"/>
    </source>
</evidence>
<feature type="region of interest" description="Disordered" evidence="1">
    <location>
        <begin position="224"/>
        <end position="287"/>
    </location>
</feature>